<dbReference type="Proteomes" id="UP000773614">
    <property type="component" value="Unassembled WGS sequence"/>
</dbReference>
<dbReference type="OrthoDB" id="7251180at2"/>
<reference evidence="1" key="1">
    <citation type="submission" date="2019-03" db="EMBL/GenBank/DDBJ databases">
        <title>Afifella sp. nov., isolated from activated sludge.</title>
        <authorList>
            <person name="Li Q."/>
            <person name="Liu Y."/>
        </authorList>
    </citation>
    <scope>NUCLEOTIDE SEQUENCE</scope>
    <source>
        <strain evidence="1">L72</strain>
    </source>
</reference>
<evidence type="ECO:0008006" key="3">
    <source>
        <dbReference type="Google" id="ProtNLM"/>
    </source>
</evidence>
<dbReference type="GO" id="GO:0016020">
    <property type="term" value="C:membrane"/>
    <property type="evidence" value="ECO:0007669"/>
    <property type="project" value="InterPro"/>
</dbReference>
<dbReference type="Gene3D" id="3.40.50.300">
    <property type="entry name" value="P-loop containing nucleotide triphosphate hydrolases"/>
    <property type="match status" value="1"/>
</dbReference>
<comment type="caution">
    <text evidence="1">The sequence shown here is derived from an EMBL/GenBank/DDBJ whole genome shotgun (WGS) entry which is preliminary data.</text>
</comment>
<dbReference type="Pfam" id="PF03567">
    <property type="entry name" value="Sulfotransfer_2"/>
    <property type="match status" value="1"/>
</dbReference>
<proteinExistence type="predicted"/>
<dbReference type="InterPro" id="IPR005331">
    <property type="entry name" value="Sulfotransferase"/>
</dbReference>
<evidence type="ECO:0000313" key="2">
    <source>
        <dbReference type="Proteomes" id="UP000773614"/>
    </source>
</evidence>
<accession>A0A964WT41</accession>
<dbReference type="InterPro" id="IPR027417">
    <property type="entry name" value="P-loop_NTPase"/>
</dbReference>
<protein>
    <recommendedName>
        <fullName evidence="3">Sulfotransferase family protein</fullName>
    </recommendedName>
</protein>
<evidence type="ECO:0000313" key="1">
    <source>
        <dbReference type="EMBL" id="MYZ47450.1"/>
    </source>
</evidence>
<dbReference type="RefSeq" id="WP_161139797.1">
    <property type="nucleotide sequence ID" value="NZ_SPKJ01000015.1"/>
</dbReference>
<dbReference type="EMBL" id="SPKJ01000015">
    <property type="protein sequence ID" value="MYZ47450.1"/>
    <property type="molecule type" value="Genomic_DNA"/>
</dbReference>
<gene>
    <name evidence="1" type="ORF">E4O86_06965</name>
</gene>
<keyword evidence="2" id="KW-1185">Reference proteome</keyword>
<organism evidence="1 2">
    <name type="scientific">Propylenella binzhouense</name>
    <dbReference type="NCBI Taxonomy" id="2555902"/>
    <lineage>
        <taxon>Bacteria</taxon>
        <taxon>Pseudomonadati</taxon>
        <taxon>Pseudomonadota</taxon>
        <taxon>Alphaproteobacteria</taxon>
        <taxon>Hyphomicrobiales</taxon>
        <taxon>Propylenellaceae</taxon>
        <taxon>Propylenella</taxon>
    </lineage>
</organism>
<name>A0A964WT41_9HYPH</name>
<dbReference type="AlphaFoldDB" id="A0A964WT41"/>
<sequence>MTGNLDSNDMIQFVLENMGTKDTLWLFHHIPKTAGSSLRAELVNATRSQYNIYEGAVIPDDPALRTPIILLNLACDDFFIKHAERPRRFVSGHLLRTHVERILSLGNVKMFTLLREPFDRLVSSYRYQQTPTHPQHNEFIARFPDFSNFIEFEHSANAMAKYITGDEEPSAEKCIEILRRDYVFVGTIERYSICRLMLFELINAEAPEEETRERESAPTVPNEIDDKERYRELFRERNRVDYEVYDFVRNRIESQVESMKCAIHTLGMASV</sequence>
<dbReference type="SUPFAM" id="SSF52540">
    <property type="entry name" value="P-loop containing nucleoside triphosphate hydrolases"/>
    <property type="match status" value="1"/>
</dbReference>
<dbReference type="GO" id="GO:0008146">
    <property type="term" value="F:sulfotransferase activity"/>
    <property type="evidence" value="ECO:0007669"/>
    <property type="project" value="InterPro"/>
</dbReference>